<protein>
    <submittedName>
        <fullName evidence="1">Transcriptional regulator</fullName>
    </submittedName>
</protein>
<comment type="caution">
    <text evidence="1">The sequence shown here is derived from an EMBL/GenBank/DDBJ whole genome shotgun (WGS) entry which is preliminary data.</text>
</comment>
<organism evidence="1 2">
    <name type="scientific">Ensifer adhaerens</name>
    <name type="common">Sinorhizobium morelense</name>
    <dbReference type="NCBI Taxonomy" id="106592"/>
    <lineage>
        <taxon>Bacteria</taxon>
        <taxon>Pseudomonadati</taxon>
        <taxon>Pseudomonadota</taxon>
        <taxon>Alphaproteobacteria</taxon>
        <taxon>Hyphomicrobiales</taxon>
        <taxon>Rhizobiaceae</taxon>
        <taxon>Sinorhizobium/Ensifer group</taxon>
        <taxon>Ensifer</taxon>
    </lineage>
</organism>
<sequence>MSVTPDNDNAPDEPMVFIIIGKAYETDGDDEGVDIHVMLRAPDDDTAVREALNALAEEGFLEADLDQIGTLTDVPNEEPHASAYQGALEGEVAIIRFN</sequence>
<dbReference type="Proteomes" id="UP000037425">
    <property type="component" value="Unassembled WGS sequence"/>
</dbReference>
<gene>
    <name evidence="1" type="ORF">AC244_01760</name>
</gene>
<dbReference type="PATRIC" id="fig|106592.7.peg.372"/>
<accession>A0A0L8C5W5</accession>
<dbReference type="AlphaFoldDB" id="A0A0L8C5W5"/>
<evidence type="ECO:0000313" key="2">
    <source>
        <dbReference type="Proteomes" id="UP000037425"/>
    </source>
</evidence>
<dbReference type="RefSeq" id="WP_053247113.1">
    <property type="nucleotide sequence ID" value="NZ_LGAP01000001.1"/>
</dbReference>
<reference evidence="2" key="1">
    <citation type="submission" date="2015-07" db="EMBL/GenBank/DDBJ databases">
        <title>Whole genome sequence of an Ensifer adhaerens strain isolated from a cave pool in the Wind Cave National Park.</title>
        <authorList>
            <person name="Eng W.W.H."/>
            <person name="Gan H.M."/>
            <person name="Barton H.A."/>
            <person name="Savka M.A."/>
        </authorList>
    </citation>
    <scope>NUCLEOTIDE SEQUENCE [LARGE SCALE GENOMIC DNA]</scope>
    <source>
        <strain evidence="2">SD006</strain>
    </source>
</reference>
<name>A0A0L8C5W5_ENSAD</name>
<proteinExistence type="predicted"/>
<dbReference type="EMBL" id="LGAP01000001">
    <property type="protein sequence ID" value="KOF22295.1"/>
    <property type="molecule type" value="Genomic_DNA"/>
</dbReference>
<evidence type="ECO:0000313" key="1">
    <source>
        <dbReference type="EMBL" id="KOF22295.1"/>
    </source>
</evidence>
<dbReference type="OrthoDB" id="8452182at2"/>